<dbReference type="AlphaFoldDB" id="A0A1Z5RLW8"/>
<proteinExistence type="predicted"/>
<dbReference type="Proteomes" id="UP000000768">
    <property type="component" value="Chromosome 4"/>
</dbReference>
<dbReference type="Pfam" id="PF03478">
    <property type="entry name" value="Beta-prop_KIB1-4"/>
    <property type="match status" value="1"/>
</dbReference>
<name>A0A1Z5RLW8_SORBI</name>
<sequence length="415" mass="46170">MPPPRTEQATKPSDGRGGGRSQTPRVGFVFVVPSPHPGPPSGRVRWRDWAGLDEGPAGLIADRVLANDDVADYVRFRAVCVPWRRCCADPRARGVLDDPRLYPRQWIMLRDDYEQEQLATAAARHGIRRRFLNTRTGQCVQVDVPELRDHGVLRATADGLLFLHCKTSKAVRLLNPLTRQTAELPPSTAAAGFVECPPCCAGLVDHRTVYLYYYRRMAIARPGDDRWVLLDTGPQLMIRSTVFFAGQLYGVTAGGVLVTVDMAGGGGPRLVVAAEGPKPFTFSSMMMDTVHLVDNGDGDLRLVHRMLRQVRGCDDHYTYRRMYRVYRVNLSTGKTTLRDRRNLGGRAIFIDRYGWPGGLSVSPRVFPFLSADTIYLGKIGAYHVRDGSIEPSCQWFRLLAHSLSIADSLIAYVSG</sequence>
<feature type="domain" description="KIB1-4 beta-propeller" evidence="2">
    <location>
        <begin position="137"/>
        <end position="376"/>
    </location>
</feature>
<organism evidence="3 4">
    <name type="scientific">Sorghum bicolor</name>
    <name type="common">Sorghum</name>
    <name type="synonym">Sorghum vulgare</name>
    <dbReference type="NCBI Taxonomy" id="4558"/>
    <lineage>
        <taxon>Eukaryota</taxon>
        <taxon>Viridiplantae</taxon>
        <taxon>Streptophyta</taxon>
        <taxon>Embryophyta</taxon>
        <taxon>Tracheophyta</taxon>
        <taxon>Spermatophyta</taxon>
        <taxon>Magnoliopsida</taxon>
        <taxon>Liliopsida</taxon>
        <taxon>Poales</taxon>
        <taxon>Poaceae</taxon>
        <taxon>PACMAD clade</taxon>
        <taxon>Panicoideae</taxon>
        <taxon>Andropogonodae</taxon>
        <taxon>Andropogoneae</taxon>
        <taxon>Sorghinae</taxon>
        <taxon>Sorghum</taxon>
    </lineage>
</organism>
<reference evidence="4" key="2">
    <citation type="journal article" date="2018" name="Plant J.">
        <title>The Sorghum bicolor reference genome: improved assembly, gene annotations, a transcriptome atlas, and signatures of genome organization.</title>
        <authorList>
            <person name="McCormick R.F."/>
            <person name="Truong S.K."/>
            <person name="Sreedasyam A."/>
            <person name="Jenkins J."/>
            <person name="Shu S."/>
            <person name="Sims D."/>
            <person name="Kennedy M."/>
            <person name="Amirebrahimi M."/>
            <person name="Weers B.D."/>
            <person name="McKinley B."/>
            <person name="Mattison A."/>
            <person name="Morishige D.T."/>
            <person name="Grimwood J."/>
            <person name="Schmutz J."/>
            <person name="Mullet J.E."/>
        </authorList>
    </citation>
    <scope>NUCLEOTIDE SEQUENCE [LARGE SCALE GENOMIC DNA]</scope>
    <source>
        <strain evidence="4">cv. BTx623</strain>
    </source>
</reference>
<accession>A0A1Z5RLW8</accession>
<dbReference type="InterPro" id="IPR005174">
    <property type="entry name" value="KIB1-4_b-propeller"/>
</dbReference>
<dbReference type="PANTHER" id="PTHR33165">
    <property type="entry name" value="F-BOX DOMAIN CONTAINING PROTEIN-LIKE-RELATED"/>
    <property type="match status" value="1"/>
</dbReference>
<reference evidence="3 4" key="1">
    <citation type="journal article" date="2009" name="Nature">
        <title>The Sorghum bicolor genome and the diversification of grasses.</title>
        <authorList>
            <person name="Paterson A.H."/>
            <person name="Bowers J.E."/>
            <person name="Bruggmann R."/>
            <person name="Dubchak I."/>
            <person name="Grimwood J."/>
            <person name="Gundlach H."/>
            <person name="Haberer G."/>
            <person name="Hellsten U."/>
            <person name="Mitros T."/>
            <person name="Poliakov A."/>
            <person name="Schmutz J."/>
            <person name="Spannagl M."/>
            <person name="Tang H."/>
            <person name="Wang X."/>
            <person name="Wicker T."/>
            <person name="Bharti A.K."/>
            <person name="Chapman J."/>
            <person name="Feltus F.A."/>
            <person name="Gowik U."/>
            <person name="Grigoriev I.V."/>
            <person name="Lyons E."/>
            <person name="Maher C.A."/>
            <person name="Martis M."/>
            <person name="Narechania A."/>
            <person name="Otillar R.P."/>
            <person name="Penning B.W."/>
            <person name="Salamov A.A."/>
            <person name="Wang Y."/>
            <person name="Zhang L."/>
            <person name="Carpita N.C."/>
            <person name="Freeling M."/>
            <person name="Gingle A.R."/>
            <person name="Hash C.T."/>
            <person name="Keller B."/>
            <person name="Klein P."/>
            <person name="Kresovich S."/>
            <person name="McCann M.C."/>
            <person name="Ming R."/>
            <person name="Peterson D.G."/>
            <person name="Mehboob-ur-Rahman"/>
            <person name="Ware D."/>
            <person name="Westhoff P."/>
            <person name="Mayer K.F."/>
            <person name="Messing J."/>
            <person name="Rokhsar D.S."/>
        </authorList>
    </citation>
    <scope>NUCLEOTIDE SEQUENCE [LARGE SCALE GENOMIC DNA]</scope>
    <source>
        <strain evidence="4">cv. BTx623</strain>
    </source>
</reference>
<evidence type="ECO:0000313" key="4">
    <source>
        <dbReference type="Proteomes" id="UP000000768"/>
    </source>
</evidence>
<dbReference type="InParanoid" id="A0A1Z5RLW8"/>
<keyword evidence="4" id="KW-1185">Reference proteome</keyword>
<dbReference type="PANTHER" id="PTHR33165:SF78">
    <property type="entry name" value="F-BOX DOMAIN-CONTAINING PROTEIN"/>
    <property type="match status" value="1"/>
</dbReference>
<protein>
    <recommendedName>
        <fullName evidence="2">KIB1-4 beta-propeller domain-containing protein</fullName>
    </recommendedName>
</protein>
<dbReference type="Gramene" id="OQU84579">
    <property type="protein sequence ID" value="OQU84579"/>
    <property type="gene ID" value="SORBI_3004G081701"/>
</dbReference>
<dbReference type="EMBL" id="CM000763">
    <property type="protein sequence ID" value="OQU84579.1"/>
    <property type="molecule type" value="Genomic_DNA"/>
</dbReference>
<gene>
    <name evidence="3" type="ORF">SORBI_3004G081701</name>
</gene>
<dbReference type="OMA" id="YEEHTIG"/>
<evidence type="ECO:0000313" key="3">
    <source>
        <dbReference type="EMBL" id="OQU84579.1"/>
    </source>
</evidence>
<evidence type="ECO:0000256" key="1">
    <source>
        <dbReference type="SAM" id="MobiDB-lite"/>
    </source>
</evidence>
<feature type="region of interest" description="Disordered" evidence="1">
    <location>
        <begin position="1"/>
        <end position="25"/>
    </location>
</feature>
<evidence type="ECO:0000259" key="2">
    <source>
        <dbReference type="Pfam" id="PF03478"/>
    </source>
</evidence>